<evidence type="ECO:0000313" key="2">
    <source>
        <dbReference type="Proteomes" id="UP000219338"/>
    </source>
</evidence>
<dbReference type="EMBL" id="FUEG01000003">
    <property type="protein sequence ID" value="SJL01714.1"/>
    <property type="molecule type" value="Genomic_DNA"/>
</dbReference>
<name>A0A284QZ03_ARMOS</name>
<sequence length="71" mass="8254">MRQRLRSKDSIVDPWVVQRFYGHGSQRPANLTFKKESRGRNTKLYEKHAGSWPTYATALDLVSVPNHRVKS</sequence>
<reference evidence="2" key="1">
    <citation type="journal article" date="2017" name="Nat. Ecol. Evol.">
        <title>Genome expansion and lineage-specific genetic innovations in the forest pathogenic fungi Armillaria.</title>
        <authorList>
            <person name="Sipos G."/>
            <person name="Prasanna A.N."/>
            <person name="Walter M.C."/>
            <person name="O'Connor E."/>
            <person name="Balint B."/>
            <person name="Krizsan K."/>
            <person name="Kiss B."/>
            <person name="Hess J."/>
            <person name="Varga T."/>
            <person name="Slot J."/>
            <person name="Riley R."/>
            <person name="Boka B."/>
            <person name="Rigling D."/>
            <person name="Barry K."/>
            <person name="Lee J."/>
            <person name="Mihaltcheva S."/>
            <person name="LaButti K."/>
            <person name="Lipzen A."/>
            <person name="Waldron R."/>
            <person name="Moloney N.M."/>
            <person name="Sperisen C."/>
            <person name="Kredics L."/>
            <person name="Vagvoelgyi C."/>
            <person name="Patrignani A."/>
            <person name="Fitzpatrick D."/>
            <person name="Nagy I."/>
            <person name="Doyle S."/>
            <person name="Anderson J.B."/>
            <person name="Grigoriev I.V."/>
            <person name="Gueldener U."/>
            <person name="Muensterkoetter M."/>
            <person name="Nagy L.G."/>
        </authorList>
    </citation>
    <scope>NUCLEOTIDE SEQUENCE [LARGE SCALE GENOMIC DNA]</scope>
    <source>
        <strain evidence="2">C18/9</strain>
    </source>
</reference>
<dbReference type="AlphaFoldDB" id="A0A284QZ03"/>
<organism evidence="1 2">
    <name type="scientific">Armillaria ostoyae</name>
    <name type="common">Armillaria root rot fungus</name>
    <dbReference type="NCBI Taxonomy" id="47428"/>
    <lineage>
        <taxon>Eukaryota</taxon>
        <taxon>Fungi</taxon>
        <taxon>Dikarya</taxon>
        <taxon>Basidiomycota</taxon>
        <taxon>Agaricomycotina</taxon>
        <taxon>Agaricomycetes</taxon>
        <taxon>Agaricomycetidae</taxon>
        <taxon>Agaricales</taxon>
        <taxon>Marasmiineae</taxon>
        <taxon>Physalacriaceae</taxon>
        <taxon>Armillaria</taxon>
    </lineage>
</organism>
<gene>
    <name evidence="1" type="ORF">ARMOST_05037</name>
</gene>
<evidence type="ECO:0000313" key="1">
    <source>
        <dbReference type="EMBL" id="SJL01714.1"/>
    </source>
</evidence>
<dbReference type="Proteomes" id="UP000219338">
    <property type="component" value="Unassembled WGS sequence"/>
</dbReference>
<accession>A0A284QZ03</accession>
<keyword evidence="2" id="KW-1185">Reference proteome</keyword>
<protein>
    <submittedName>
        <fullName evidence="1">Uncharacterized protein</fullName>
    </submittedName>
</protein>
<proteinExistence type="predicted"/>